<protein>
    <submittedName>
        <fullName evidence="8">Fusaric acid resistance protein-like-domain-containing protein</fullName>
    </submittedName>
</protein>
<keyword evidence="3 6" id="KW-1133">Transmembrane helix</keyword>
<dbReference type="Proteomes" id="UP000799766">
    <property type="component" value="Unassembled WGS sequence"/>
</dbReference>
<feature type="transmembrane region" description="Helical" evidence="6">
    <location>
        <begin position="781"/>
        <end position="798"/>
    </location>
</feature>
<evidence type="ECO:0000259" key="7">
    <source>
        <dbReference type="Pfam" id="PF13515"/>
    </source>
</evidence>
<feature type="compositionally biased region" description="Low complexity" evidence="5">
    <location>
        <begin position="1"/>
        <end position="18"/>
    </location>
</feature>
<feature type="domain" description="Integral membrane bound transporter" evidence="7">
    <location>
        <begin position="749"/>
        <end position="886"/>
    </location>
</feature>
<feature type="transmembrane region" description="Helical" evidence="6">
    <location>
        <begin position="868"/>
        <end position="891"/>
    </location>
</feature>
<evidence type="ECO:0000256" key="4">
    <source>
        <dbReference type="ARBA" id="ARBA00023136"/>
    </source>
</evidence>
<dbReference type="AlphaFoldDB" id="A0A6A6NUR4"/>
<evidence type="ECO:0000256" key="3">
    <source>
        <dbReference type="ARBA" id="ARBA00022989"/>
    </source>
</evidence>
<name>A0A6A6NUR4_9PEZI</name>
<feature type="region of interest" description="Disordered" evidence="5">
    <location>
        <begin position="466"/>
        <end position="508"/>
    </location>
</feature>
<proteinExistence type="predicted"/>
<feature type="transmembrane region" description="Helical" evidence="6">
    <location>
        <begin position="757"/>
        <end position="774"/>
    </location>
</feature>
<evidence type="ECO:0000256" key="6">
    <source>
        <dbReference type="SAM" id="Phobius"/>
    </source>
</evidence>
<evidence type="ECO:0000256" key="1">
    <source>
        <dbReference type="ARBA" id="ARBA00004141"/>
    </source>
</evidence>
<dbReference type="InterPro" id="IPR049453">
    <property type="entry name" value="Memb_transporter_dom"/>
</dbReference>
<dbReference type="PANTHER" id="PTHR47804:SF1">
    <property type="entry name" value="DUF2421 DOMAIN-CONTAINING PROTEIN"/>
    <property type="match status" value="1"/>
</dbReference>
<sequence length="1176" mass="128042">MSPAAGTSSSDGAGSPAARRFLRRGLREATLVLPRTGERVRRTFTLRDDGPSNTNTQTDGPGGGAAAAPSTSDSERAPLLIRRSRYVRRASRGALGPRDRSHTAVFLSNARVLLLRLWAFATSQTGQGILKCSLAYLLGSLATFVPAVAGWLGRQDGKHMVATITVYFHPYRSAGSMVEATVDAALAFLYAAGVSFASMGIATACAGHGEGSRVAGQVIVLIVFCGAGLGFVAWLKQRLGSPLVNVACSLTSLAIITVLTKEGAVQAGTISVDKVVQVLKMLVLGILATTLVSFTLQPISARRQLRRDFAQATDTLADMLAMITRSFLSGTEEELDHPHFVQATEGNKSVMAKMGKDLREAKFEHLLLGEEKEWVLEEKLVRCLEQLTENIGGLRSAAATQFTLIRKTTTTVETAAMGQAQSQHGNGTPAAPQQSAFASPRSPGMHSPQFMQLEERFSALGAIDELPEEEEREEDPRDRGDAGGGQDERVPSLPGAGGGGGGGGQRRPSVEHVLMNASTPADIFAIFIAHLGPPMKSLAYTLKQMLDELPQSPQADPSAIAINCNFRASLVDAIDLFTRARHEALAMLYETKLLTLDKSVEVAADYEEVAASCGYFSSSLQDFAEDMLVYLDTLEELKGEVEARGLLGRRWNWLLWWRRGKKGEGYIDVPELTEATAEQGLSQQIPSPSHAQPPNRHDPEKPRQHQTLNHRLWRALAFLRRDDLRFAVKVGVGAILYAMWSFISATRPFYSHWRGEWGLLSYMLVCSMTIGASNTTGYQRFLGTCLGALFAIVAWVLADENAVVLAFLGWLVSVGCFYIIVGLGKGPMGRFILLTYNLSALYAYSLSTKADNEDDDDEGGIAPEIWEIVLHRVVAVMVGCLWGIVITRLIWPISARRKFKDGICVLWLRMSLIWRRDPLGMLLPPGDQVLGLPPHPLAPPAATNGSAAAAGANGPSPSAGGGGGGTADLPPPMPPPRRPSSGALPSSSALPPWAAPYMDIRESLELRRFLTRLEGLRRAAVSEFELRGPFPDRTMRKILQTTGHMLDAFYAMNVVISKDLKASEGERELLKWTAEERRQLSSRISHLFSVLASSMKLEYPLNDALPNIEHTRDRLLARIFDFRQHGPGREKTTEEDYELLYAYALVTGQLAQGIVSLCGDVEQLYGVLNEENLKLE</sequence>
<feature type="transmembrane region" description="Helical" evidence="6">
    <location>
        <begin position="726"/>
        <end position="745"/>
    </location>
</feature>
<evidence type="ECO:0000256" key="5">
    <source>
        <dbReference type="SAM" id="MobiDB-lite"/>
    </source>
</evidence>
<gene>
    <name evidence="8" type="ORF">BDY21DRAFT_380837</name>
</gene>
<keyword evidence="4 6" id="KW-0472">Membrane</keyword>
<evidence type="ECO:0000313" key="8">
    <source>
        <dbReference type="EMBL" id="KAF2455318.1"/>
    </source>
</evidence>
<evidence type="ECO:0000313" key="9">
    <source>
        <dbReference type="Proteomes" id="UP000799766"/>
    </source>
</evidence>
<feature type="region of interest" description="Disordered" evidence="5">
    <location>
        <begin position="934"/>
        <end position="987"/>
    </location>
</feature>
<feature type="compositionally biased region" description="Pro residues" evidence="5">
    <location>
        <begin position="969"/>
        <end position="978"/>
    </location>
</feature>
<feature type="region of interest" description="Disordered" evidence="5">
    <location>
        <begin position="1"/>
        <end position="20"/>
    </location>
</feature>
<feature type="transmembrane region" description="Helical" evidence="6">
    <location>
        <begin position="804"/>
        <end position="824"/>
    </location>
</feature>
<feature type="region of interest" description="Disordered" evidence="5">
    <location>
        <begin position="40"/>
        <end position="74"/>
    </location>
</feature>
<dbReference type="OrthoDB" id="68611at2759"/>
<organism evidence="8 9">
    <name type="scientific">Lineolata rhizophorae</name>
    <dbReference type="NCBI Taxonomy" id="578093"/>
    <lineage>
        <taxon>Eukaryota</taxon>
        <taxon>Fungi</taxon>
        <taxon>Dikarya</taxon>
        <taxon>Ascomycota</taxon>
        <taxon>Pezizomycotina</taxon>
        <taxon>Dothideomycetes</taxon>
        <taxon>Dothideomycetes incertae sedis</taxon>
        <taxon>Lineolatales</taxon>
        <taxon>Lineolataceae</taxon>
        <taxon>Lineolata</taxon>
    </lineage>
</organism>
<comment type="subcellular location">
    <subcellularLocation>
        <location evidence="1">Membrane</location>
        <topology evidence="1">Multi-pass membrane protein</topology>
    </subcellularLocation>
</comment>
<feature type="compositionally biased region" description="Polar residues" evidence="5">
    <location>
        <begin position="679"/>
        <end position="692"/>
    </location>
</feature>
<dbReference type="Pfam" id="PF13515">
    <property type="entry name" value="FUSC_2"/>
    <property type="match status" value="1"/>
</dbReference>
<feature type="compositionally biased region" description="Basic and acidic residues" evidence="5">
    <location>
        <begin position="40"/>
        <end position="50"/>
    </location>
</feature>
<feature type="region of interest" description="Disordered" evidence="5">
    <location>
        <begin position="418"/>
        <end position="447"/>
    </location>
</feature>
<feature type="transmembrane region" description="Helical" evidence="6">
    <location>
        <begin position="182"/>
        <end position="202"/>
    </location>
</feature>
<feature type="transmembrane region" description="Helical" evidence="6">
    <location>
        <begin position="214"/>
        <end position="235"/>
    </location>
</feature>
<keyword evidence="2 6" id="KW-0812">Transmembrane</keyword>
<feature type="compositionally biased region" description="Low complexity" evidence="5">
    <location>
        <begin position="940"/>
        <end position="958"/>
    </location>
</feature>
<feature type="region of interest" description="Disordered" evidence="5">
    <location>
        <begin position="678"/>
        <end position="705"/>
    </location>
</feature>
<dbReference type="PANTHER" id="PTHR47804">
    <property type="entry name" value="60S RIBOSOMAL PROTEIN L19"/>
    <property type="match status" value="1"/>
</dbReference>
<accession>A0A6A6NUR4</accession>
<feature type="compositionally biased region" description="Low complexity" evidence="5">
    <location>
        <begin position="429"/>
        <end position="443"/>
    </location>
</feature>
<keyword evidence="9" id="KW-1185">Reference proteome</keyword>
<dbReference type="EMBL" id="MU001687">
    <property type="protein sequence ID" value="KAF2455318.1"/>
    <property type="molecule type" value="Genomic_DNA"/>
</dbReference>
<feature type="transmembrane region" description="Helical" evidence="6">
    <location>
        <begin position="242"/>
        <end position="259"/>
    </location>
</feature>
<dbReference type="GO" id="GO:0016020">
    <property type="term" value="C:membrane"/>
    <property type="evidence" value="ECO:0007669"/>
    <property type="project" value="UniProtKB-SubCell"/>
</dbReference>
<reference evidence="8" key="1">
    <citation type="journal article" date="2020" name="Stud. Mycol.">
        <title>101 Dothideomycetes genomes: a test case for predicting lifestyles and emergence of pathogens.</title>
        <authorList>
            <person name="Haridas S."/>
            <person name="Albert R."/>
            <person name="Binder M."/>
            <person name="Bloem J."/>
            <person name="Labutti K."/>
            <person name="Salamov A."/>
            <person name="Andreopoulos B."/>
            <person name="Baker S."/>
            <person name="Barry K."/>
            <person name="Bills G."/>
            <person name="Bluhm B."/>
            <person name="Cannon C."/>
            <person name="Castanera R."/>
            <person name="Culley D."/>
            <person name="Daum C."/>
            <person name="Ezra D."/>
            <person name="Gonzalez J."/>
            <person name="Henrissat B."/>
            <person name="Kuo A."/>
            <person name="Liang C."/>
            <person name="Lipzen A."/>
            <person name="Lutzoni F."/>
            <person name="Magnuson J."/>
            <person name="Mondo S."/>
            <person name="Nolan M."/>
            <person name="Ohm R."/>
            <person name="Pangilinan J."/>
            <person name="Park H.-J."/>
            <person name="Ramirez L."/>
            <person name="Alfaro M."/>
            <person name="Sun H."/>
            <person name="Tritt A."/>
            <person name="Yoshinaga Y."/>
            <person name="Zwiers L.-H."/>
            <person name="Turgeon B."/>
            <person name="Goodwin S."/>
            <person name="Spatafora J."/>
            <person name="Crous P."/>
            <person name="Grigoriev I."/>
        </authorList>
    </citation>
    <scope>NUCLEOTIDE SEQUENCE</scope>
    <source>
        <strain evidence="8">ATCC 16933</strain>
    </source>
</reference>
<evidence type="ECO:0000256" key="2">
    <source>
        <dbReference type="ARBA" id="ARBA00022692"/>
    </source>
</evidence>
<feature type="compositionally biased region" description="Basic and acidic residues" evidence="5">
    <location>
        <begin position="474"/>
        <end position="490"/>
    </location>
</feature>
<feature type="transmembrane region" description="Helical" evidence="6">
    <location>
        <begin position="831"/>
        <end position="848"/>
    </location>
</feature>
<feature type="compositionally biased region" description="Gly residues" evidence="5">
    <location>
        <begin position="495"/>
        <end position="505"/>
    </location>
</feature>
<feature type="transmembrane region" description="Helical" evidence="6">
    <location>
        <begin position="134"/>
        <end position="152"/>
    </location>
</feature>
<feature type="transmembrane region" description="Helical" evidence="6">
    <location>
        <begin position="279"/>
        <end position="299"/>
    </location>
</feature>
<dbReference type="InterPro" id="IPR052430">
    <property type="entry name" value="IVT-Associated"/>
</dbReference>